<dbReference type="PANTHER" id="PTHR30087">
    <property type="entry name" value="INNER MEMBRANE PROTEIN"/>
    <property type="match status" value="1"/>
</dbReference>
<dbReference type="InterPro" id="IPR007553">
    <property type="entry name" value="2-thiour_desulf"/>
</dbReference>
<comment type="caution">
    <text evidence="1">The sequence shown here is derived from an EMBL/GenBank/DDBJ whole genome shotgun (WGS) entry which is preliminary data.</text>
</comment>
<keyword evidence="2" id="KW-1185">Reference proteome</keyword>
<dbReference type="Proteomes" id="UP001595916">
    <property type="component" value="Unassembled WGS sequence"/>
</dbReference>
<name>A0ABV9QHB4_9FIRM</name>
<organism evidence="1 2">
    <name type="scientific">Filifactor villosus</name>
    <dbReference type="NCBI Taxonomy" id="29374"/>
    <lineage>
        <taxon>Bacteria</taxon>
        <taxon>Bacillati</taxon>
        <taxon>Bacillota</taxon>
        <taxon>Clostridia</taxon>
        <taxon>Peptostreptococcales</taxon>
        <taxon>Filifactoraceae</taxon>
        <taxon>Filifactor</taxon>
    </lineage>
</organism>
<protein>
    <submittedName>
        <fullName evidence="1">DUF523 domain-containing protein</fullName>
    </submittedName>
</protein>
<proteinExistence type="predicted"/>
<sequence>MKELWLVSACLLGDDCKYNGGNNFSEKVVDFLRDKDYIRVCPEVAGGLPTPRVPCERQGFLIVDKHGEDKTSEFTKGAEACMKIGATHALLKARSPSCGKGLIYDGSFSGSLTEGNGVFAELCIRQGLVVLSEEDLP</sequence>
<gene>
    <name evidence="1" type="ORF">ACFO4R_01290</name>
</gene>
<evidence type="ECO:0000313" key="1">
    <source>
        <dbReference type="EMBL" id="MFC4803705.1"/>
    </source>
</evidence>
<dbReference type="Pfam" id="PF04463">
    <property type="entry name" value="2-thiour_desulf"/>
    <property type="match status" value="1"/>
</dbReference>
<reference evidence="2" key="1">
    <citation type="journal article" date="2019" name="Int. J. Syst. Evol. Microbiol.">
        <title>The Global Catalogue of Microorganisms (GCM) 10K type strain sequencing project: providing services to taxonomists for standard genome sequencing and annotation.</title>
        <authorList>
            <consortium name="The Broad Institute Genomics Platform"/>
            <consortium name="The Broad Institute Genome Sequencing Center for Infectious Disease"/>
            <person name="Wu L."/>
            <person name="Ma J."/>
        </authorList>
    </citation>
    <scope>NUCLEOTIDE SEQUENCE [LARGE SCALE GENOMIC DNA]</scope>
    <source>
        <strain evidence="2">CCUG 46385</strain>
    </source>
</reference>
<evidence type="ECO:0000313" key="2">
    <source>
        <dbReference type="Proteomes" id="UP001595916"/>
    </source>
</evidence>
<dbReference type="RefSeq" id="WP_379787156.1">
    <property type="nucleotide sequence ID" value="NZ_JBHSHL010000003.1"/>
</dbReference>
<accession>A0ABV9QHB4</accession>
<dbReference type="PANTHER" id="PTHR30087:SF1">
    <property type="entry name" value="HYPOTHETICAL CYTOSOLIC PROTEIN"/>
    <property type="match status" value="1"/>
</dbReference>
<dbReference type="EMBL" id="JBHSHL010000003">
    <property type="protein sequence ID" value="MFC4803705.1"/>
    <property type="molecule type" value="Genomic_DNA"/>
</dbReference>